<protein>
    <submittedName>
        <fullName evidence="1">Uncharacterized protein</fullName>
    </submittedName>
</protein>
<name>A0ABM8KCJ0_9FLAO</name>
<sequence>MDRGRHADPIKNVLVIDLNIEIDGIIITFSSDDLFGEERWLGYIYG</sequence>
<gene>
    <name evidence="1" type="ORF">FLACOL7796_00021</name>
</gene>
<dbReference type="RefSeq" id="WP_173964048.1">
    <property type="nucleotide sequence ID" value="NZ_BOVI01000021.1"/>
</dbReference>
<accession>A0ABM8KCJ0</accession>
<reference evidence="1 2" key="1">
    <citation type="submission" date="2020-02" db="EMBL/GenBank/DDBJ databases">
        <authorList>
            <person name="Criscuolo A."/>
        </authorList>
    </citation>
    <scope>NUCLEOTIDE SEQUENCE [LARGE SCALE GENOMIC DNA]</scope>
    <source>
        <strain evidence="1">CECT7796</strain>
    </source>
</reference>
<evidence type="ECO:0000313" key="2">
    <source>
        <dbReference type="Proteomes" id="UP000474567"/>
    </source>
</evidence>
<proteinExistence type="predicted"/>
<dbReference type="Proteomes" id="UP000474567">
    <property type="component" value="Unassembled WGS sequence"/>
</dbReference>
<organism evidence="1 2">
    <name type="scientific">Flavobacterium collinsii</name>
    <dbReference type="NCBI Taxonomy" id="1114861"/>
    <lineage>
        <taxon>Bacteria</taxon>
        <taxon>Pseudomonadati</taxon>
        <taxon>Bacteroidota</taxon>
        <taxon>Flavobacteriia</taxon>
        <taxon>Flavobacteriales</taxon>
        <taxon>Flavobacteriaceae</taxon>
        <taxon>Flavobacterium</taxon>
    </lineage>
</organism>
<comment type="caution">
    <text evidence="1">The sequence shown here is derived from an EMBL/GenBank/DDBJ whole genome shotgun (WGS) entry which is preliminary data.</text>
</comment>
<dbReference type="EMBL" id="CADCST010000036">
    <property type="protein sequence ID" value="CAA9194229.1"/>
    <property type="molecule type" value="Genomic_DNA"/>
</dbReference>
<evidence type="ECO:0000313" key="1">
    <source>
        <dbReference type="EMBL" id="CAA9194229.1"/>
    </source>
</evidence>
<keyword evidence="2" id="KW-1185">Reference proteome</keyword>